<reference evidence="1" key="1">
    <citation type="submission" date="2022-01" db="EMBL/GenBank/DDBJ databases">
        <authorList>
            <person name="King R."/>
        </authorList>
    </citation>
    <scope>NUCLEOTIDE SEQUENCE</scope>
</reference>
<evidence type="ECO:0000313" key="2">
    <source>
        <dbReference type="Proteomes" id="UP001153636"/>
    </source>
</evidence>
<dbReference type="Proteomes" id="UP001153636">
    <property type="component" value="Chromosome 3"/>
</dbReference>
<dbReference type="AlphaFoldDB" id="A0A9P0GG75"/>
<dbReference type="EMBL" id="OV651815">
    <property type="protein sequence ID" value="CAH1108112.1"/>
    <property type="molecule type" value="Genomic_DNA"/>
</dbReference>
<evidence type="ECO:0000313" key="1">
    <source>
        <dbReference type="EMBL" id="CAH1108112.1"/>
    </source>
</evidence>
<keyword evidence="2" id="KW-1185">Reference proteome</keyword>
<proteinExistence type="predicted"/>
<gene>
    <name evidence="1" type="ORF">PSYICH_LOCUS9436</name>
</gene>
<dbReference type="OrthoDB" id="7367179at2759"/>
<organism evidence="1 2">
    <name type="scientific">Psylliodes chrysocephalus</name>
    <dbReference type="NCBI Taxonomy" id="3402493"/>
    <lineage>
        <taxon>Eukaryota</taxon>
        <taxon>Metazoa</taxon>
        <taxon>Ecdysozoa</taxon>
        <taxon>Arthropoda</taxon>
        <taxon>Hexapoda</taxon>
        <taxon>Insecta</taxon>
        <taxon>Pterygota</taxon>
        <taxon>Neoptera</taxon>
        <taxon>Endopterygota</taxon>
        <taxon>Coleoptera</taxon>
        <taxon>Polyphaga</taxon>
        <taxon>Cucujiformia</taxon>
        <taxon>Chrysomeloidea</taxon>
        <taxon>Chrysomelidae</taxon>
        <taxon>Galerucinae</taxon>
        <taxon>Alticini</taxon>
        <taxon>Psylliodes</taxon>
    </lineage>
</organism>
<sequence>MNPTPFNVKYLDHTFFKSFKNVKMVKSIRPGGKPGAAKVNDIRGLKYTPEGEIFDKLRLSEEWTILPQRRRQELSTKTWAELDSLHQNKIEISARKYSDLQVNFISRLSWLLQ</sequence>
<accession>A0A9P0GG75</accession>
<name>A0A9P0GG75_9CUCU</name>
<protein>
    <submittedName>
        <fullName evidence="1">Uncharacterized protein</fullName>
    </submittedName>
</protein>